<feature type="domain" description="Transketolase-like pyrimidine-binding" evidence="1">
    <location>
        <begin position="1"/>
        <end position="146"/>
    </location>
</feature>
<organism evidence="2 3">
    <name type="scientific">Candidatus Wildermuthbacteria bacterium RIFCSPHIGHO2_02_FULL_47_17</name>
    <dbReference type="NCBI Taxonomy" id="1802452"/>
    <lineage>
        <taxon>Bacteria</taxon>
        <taxon>Candidatus Wildermuthiibacteriota</taxon>
    </lineage>
</organism>
<evidence type="ECO:0000313" key="3">
    <source>
        <dbReference type="Proteomes" id="UP000179258"/>
    </source>
</evidence>
<reference evidence="2 3" key="1">
    <citation type="journal article" date="2016" name="Nat. Commun.">
        <title>Thousands of microbial genomes shed light on interconnected biogeochemical processes in an aquifer system.</title>
        <authorList>
            <person name="Anantharaman K."/>
            <person name="Brown C.T."/>
            <person name="Hug L.A."/>
            <person name="Sharon I."/>
            <person name="Castelle C.J."/>
            <person name="Probst A.J."/>
            <person name="Thomas B.C."/>
            <person name="Singh A."/>
            <person name="Wilkins M.J."/>
            <person name="Karaoz U."/>
            <person name="Brodie E.L."/>
            <person name="Williams K.H."/>
            <person name="Hubbard S.S."/>
            <person name="Banfield J.F."/>
        </authorList>
    </citation>
    <scope>NUCLEOTIDE SEQUENCE [LARGE SCALE GENOMIC DNA]</scope>
</reference>
<dbReference type="CDD" id="cd07033">
    <property type="entry name" value="TPP_PYR_DXS_TK_like"/>
    <property type="match status" value="1"/>
</dbReference>
<evidence type="ECO:0000313" key="2">
    <source>
        <dbReference type="EMBL" id="OHA68772.1"/>
    </source>
</evidence>
<dbReference type="InterPro" id="IPR005475">
    <property type="entry name" value="Transketolase-like_Pyr-bd"/>
</dbReference>
<dbReference type="AlphaFoldDB" id="A0A1G2R933"/>
<dbReference type="SMART" id="SM00861">
    <property type="entry name" value="Transket_pyr"/>
    <property type="match status" value="1"/>
</dbReference>
<dbReference type="SUPFAM" id="SSF52518">
    <property type="entry name" value="Thiamin diphosphate-binding fold (THDP-binding)"/>
    <property type="match status" value="1"/>
</dbReference>
<dbReference type="Proteomes" id="UP000179258">
    <property type="component" value="Unassembled WGS sequence"/>
</dbReference>
<accession>A0A1G2R933</accession>
<dbReference type="PANTHER" id="PTHR43825:SF1">
    <property type="entry name" value="TRANSKETOLASE-LIKE PYRIMIDINE-BINDING DOMAIN-CONTAINING PROTEIN"/>
    <property type="match status" value="1"/>
</dbReference>
<dbReference type="InterPro" id="IPR029061">
    <property type="entry name" value="THDP-binding"/>
</dbReference>
<dbReference type="Pfam" id="PF02779">
    <property type="entry name" value="Transket_pyr"/>
    <property type="match status" value="1"/>
</dbReference>
<dbReference type="InterPro" id="IPR051157">
    <property type="entry name" value="PDH/Transketolase"/>
</dbReference>
<evidence type="ECO:0000259" key="1">
    <source>
        <dbReference type="SMART" id="SM00861"/>
    </source>
</evidence>
<sequence>MRQDTRIWVVTGDLGFGMFDKVKRDFPERFVNVGAAEQAMMGVGIGLAIEGKIPVVYSITPFLLYRPFETIRNYVDRDGIPVKLVGGGRDKDYGHDGFSHWSVEDRKVMELFPGIDSAWPESKEDVPDVLSAMLASPRPTYLNLRR</sequence>
<dbReference type="EMBL" id="MHTX01000008">
    <property type="protein sequence ID" value="OHA68772.1"/>
    <property type="molecule type" value="Genomic_DNA"/>
</dbReference>
<comment type="caution">
    <text evidence="2">The sequence shown here is derived from an EMBL/GenBank/DDBJ whole genome shotgun (WGS) entry which is preliminary data.</text>
</comment>
<proteinExistence type="predicted"/>
<dbReference type="Gene3D" id="3.40.50.970">
    <property type="match status" value="1"/>
</dbReference>
<protein>
    <recommendedName>
        <fullName evidence="1">Transketolase-like pyrimidine-binding domain-containing protein</fullName>
    </recommendedName>
</protein>
<dbReference type="PANTHER" id="PTHR43825">
    <property type="entry name" value="PYRUVATE DEHYDROGENASE E1 COMPONENT"/>
    <property type="match status" value="1"/>
</dbReference>
<gene>
    <name evidence="2" type="ORF">A3D59_01160</name>
</gene>
<name>A0A1G2R933_9BACT</name>